<keyword evidence="2" id="KW-1185">Reference proteome</keyword>
<evidence type="ECO:0000313" key="2">
    <source>
        <dbReference type="Proteomes" id="UP000199206"/>
    </source>
</evidence>
<gene>
    <name evidence="1" type="ORF">SAMN05192583_2075</name>
</gene>
<reference evidence="2" key="1">
    <citation type="submission" date="2016-10" db="EMBL/GenBank/DDBJ databases">
        <authorList>
            <person name="Varghese N."/>
            <person name="Submissions S."/>
        </authorList>
    </citation>
    <scope>NUCLEOTIDE SEQUENCE [LARGE SCALE GENOMIC DNA]</scope>
    <source>
        <strain evidence="2">S6-262</strain>
    </source>
</reference>
<name>A0A1H8DVW3_9SPHN</name>
<dbReference type="Proteomes" id="UP000199206">
    <property type="component" value="Unassembled WGS sequence"/>
</dbReference>
<sequence>MPRTIATASLSVAGRLARGIMTSAPAACDTGIDLRPLFGPVPKHPSVIRMMSVPVTIQPDATVGGGK</sequence>
<dbReference type="AlphaFoldDB" id="A0A1H8DVW3"/>
<proteinExistence type="predicted"/>
<dbReference type="STRING" id="1166340.SAMN05192583_2075"/>
<evidence type="ECO:0000313" key="1">
    <source>
        <dbReference type="EMBL" id="SEN11296.1"/>
    </source>
</evidence>
<accession>A0A1H8DVW3</accession>
<dbReference type="EMBL" id="FOCF01000004">
    <property type="protein sequence ID" value="SEN11296.1"/>
    <property type="molecule type" value="Genomic_DNA"/>
</dbReference>
<organism evidence="1 2">
    <name type="scientific">Sphingomonas gellani</name>
    <dbReference type="NCBI Taxonomy" id="1166340"/>
    <lineage>
        <taxon>Bacteria</taxon>
        <taxon>Pseudomonadati</taxon>
        <taxon>Pseudomonadota</taxon>
        <taxon>Alphaproteobacteria</taxon>
        <taxon>Sphingomonadales</taxon>
        <taxon>Sphingomonadaceae</taxon>
        <taxon>Sphingomonas</taxon>
    </lineage>
</organism>
<protein>
    <submittedName>
        <fullName evidence="1">Uncharacterized protein</fullName>
    </submittedName>
</protein>